<accession>A0A6J8B9X8</accession>
<protein>
    <recommendedName>
        <fullName evidence="4">Reverse transcriptase RNase H-like domain-containing protein</fullName>
    </recommendedName>
</protein>
<reference evidence="2 3" key="1">
    <citation type="submission" date="2020-06" db="EMBL/GenBank/DDBJ databases">
        <authorList>
            <person name="Li R."/>
            <person name="Bekaert M."/>
        </authorList>
    </citation>
    <scope>NUCLEOTIDE SEQUENCE [LARGE SCALE GENOMIC DNA]</scope>
    <source>
        <strain evidence="3">wild</strain>
    </source>
</reference>
<organism evidence="2 3">
    <name type="scientific">Mytilus coruscus</name>
    <name type="common">Sea mussel</name>
    <dbReference type="NCBI Taxonomy" id="42192"/>
    <lineage>
        <taxon>Eukaryota</taxon>
        <taxon>Metazoa</taxon>
        <taxon>Spiralia</taxon>
        <taxon>Lophotrochozoa</taxon>
        <taxon>Mollusca</taxon>
        <taxon>Bivalvia</taxon>
        <taxon>Autobranchia</taxon>
        <taxon>Pteriomorphia</taxon>
        <taxon>Mytilida</taxon>
        <taxon>Mytiloidea</taxon>
        <taxon>Mytilidae</taxon>
        <taxon>Mytilinae</taxon>
        <taxon>Mytilus</taxon>
    </lineage>
</organism>
<proteinExistence type="predicted"/>
<dbReference type="Proteomes" id="UP000507470">
    <property type="component" value="Unassembled WGS sequence"/>
</dbReference>
<dbReference type="PANTHER" id="PTHR33050">
    <property type="entry name" value="REVERSE TRANSCRIPTASE DOMAIN-CONTAINING PROTEIN"/>
    <property type="match status" value="1"/>
</dbReference>
<name>A0A6J8B9X8_MYTCO</name>
<dbReference type="EMBL" id="CACVKT020002884">
    <property type="protein sequence ID" value="CAC5380363.1"/>
    <property type="molecule type" value="Genomic_DNA"/>
</dbReference>
<dbReference type="InterPro" id="IPR043502">
    <property type="entry name" value="DNA/RNA_pol_sf"/>
</dbReference>
<dbReference type="InterPro" id="IPR052055">
    <property type="entry name" value="Hepadnavirus_pol/RT"/>
</dbReference>
<dbReference type="CDD" id="cd09275">
    <property type="entry name" value="RNase_HI_RT_DIRS1"/>
    <property type="match status" value="1"/>
</dbReference>
<dbReference type="SUPFAM" id="SSF56672">
    <property type="entry name" value="DNA/RNA polymerases"/>
    <property type="match status" value="1"/>
</dbReference>
<evidence type="ECO:0000256" key="1">
    <source>
        <dbReference type="SAM" id="MobiDB-lite"/>
    </source>
</evidence>
<sequence>MDFVALKFANLPIVVEDVKAITPLSDVPNVLPRQNNNPIQHPSPTPETSNNVTHLSHTWKSVVTPICSKTLKILLMGYPNQDANYLVSGFEEGFRLDDFLFVGPANSNVCEESLRLFLNLCKTLGVPIKTEKTEYSCTCLVFLGIELDSVLMEARLPDDKIRKIKIALQAMKVRKRVTLRELQSLIGLLNFACCVVVPGRAFLRRLIDLTKDISRPHHYIRLTKESRLDLLAWYMFIDCFNGKALMLDHVWISSVKLHLYTDASGAIGYGAIFKSHWFNGRWSNSLNECTITFKELYPIVLAVEVWGHLFQNSCLLFHSDNQAVVWIVNKQTSKDPMVMKLVRRLVLTCMKLNILMRAEHIPGAHNILPDLLSRFQIQEFHRLALLMDTYPTDVDPGLLEIC</sequence>
<feature type="region of interest" description="Disordered" evidence="1">
    <location>
        <begin position="32"/>
        <end position="52"/>
    </location>
</feature>
<dbReference type="PANTHER" id="PTHR33050:SF8">
    <property type="entry name" value="REVERSE TRANSCRIPTASE DOMAIN-CONTAINING PROTEIN"/>
    <property type="match status" value="1"/>
</dbReference>
<evidence type="ECO:0000313" key="3">
    <source>
        <dbReference type="Proteomes" id="UP000507470"/>
    </source>
</evidence>
<keyword evidence="3" id="KW-1185">Reference proteome</keyword>
<evidence type="ECO:0008006" key="4">
    <source>
        <dbReference type="Google" id="ProtNLM"/>
    </source>
</evidence>
<dbReference type="OrthoDB" id="6019648at2759"/>
<dbReference type="AlphaFoldDB" id="A0A6J8B9X8"/>
<evidence type="ECO:0000313" key="2">
    <source>
        <dbReference type="EMBL" id="CAC5380363.1"/>
    </source>
</evidence>
<gene>
    <name evidence="2" type="ORF">MCOR_16329</name>
</gene>